<gene>
    <name evidence="1" type="ORF">CEXT_495101</name>
</gene>
<dbReference type="AlphaFoldDB" id="A0AAV4S7J4"/>
<organism evidence="1 2">
    <name type="scientific">Caerostris extrusa</name>
    <name type="common">Bark spider</name>
    <name type="synonym">Caerostris bankana</name>
    <dbReference type="NCBI Taxonomy" id="172846"/>
    <lineage>
        <taxon>Eukaryota</taxon>
        <taxon>Metazoa</taxon>
        <taxon>Ecdysozoa</taxon>
        <taxon>Arthropoda</taxon>
        <taxon>Chelicerata</taxon>
        <taxon>Arachnida</taxon>
        <taxon>Araneae</taxon>
        <taxon>Araneomorphae</taxon>
        <taxon>Entelegynae</taxon>
        <taxon>Araneoidea</taxon>
        <taxon>Araneidae</taxon>
        <taxon>Caerostris</taxon>
    </lineage>
</organism>
<reference evidence="1 2" key="1">
    <citation type="submission" date="2021-06" db="EMBL/GenBank/DDBJ databases">
        <title>Caerostris extrusa draft genome.</title>
        <authorList>
            <person name="Kono N."/>
            <person name="Arakawa K."/>
        </authorList>
    </citation>
    <scope>NUCLEOTIDE SEQUENCE [LARGE SCALE GENOMIC DNA]</scope>
</reference>
<sequence>MERKIVSEKDTLKDRPAVVLRKLIVFDLTGGKNPTVNLRFDLDPHFRDPIQFLLPAGKVFINGDGLVMDFRPVC</sequence>
<dbReference type="Proteomes" id="UP001054945">
    <property type="component" value="Unassembled WGS sequence"/>
</dbReference>
<proteinExistence type="predicted"/>
<accession>A0AAV4S7J4</accession>
<keyword evidence="2" id="KW-1185">Reference proteome</keyword>
<dbReference type="EMBL" id="BPLR01008960">
    <property type="protein sequence ID" value="GIY28571.1"/>
    <property type="molecule type" value="Genomic_DNA"/>
</dbReference>
<name>A0AAV4S7J4_CAEEX</name>
<comment type="caution">
    <text evidence="1">The sequence shown here is derived from an EMBL/GenBank/DDBJ whole genome shotgun (WGS) entry which is preliminary data.</text>
</comment>
<evidence type="ECO:0000313" key="1">
    <source>
        <dbReference type="EMBL" id="GIY28571.1"/>
    </source>
</evidence>
<protein>
    <submittedName>
        <fullName evidence="1">Uncharacterized protein</fullName>
    </submittedName>
</protein>
<evidence type="ECO:0000313" key="2">
    <source>
        <dbReference type="Proteomes" id="UP001054945"/>
    </source>
</evidence>